<organism evidence="1 2">
    <name type="scientific">Paludibacterium paludis</name>
    <dbReference type="NCBI Taxonomy" id="1225769"/>
    <lineage>
        <taxon>Bacteria</taxon>
        <taxon>Pseudomonadati</taxon>
        <taxon>Pseudomonadota</taxon>
        <taxon>Betaproteobacteria</taxon>
        <taxon>Neisseriales</taxon>
        <taxon>Chromobacteriaceae</taxon>
        <taxon>Paludibacterium</taxon>
    </lineage>
</organism>
<reference evidence="1" key="1">
    <citation type="journal article" date="2014" name="Int. J. Syst. Evol. Microbiol.">
        <title>Complete genome sequence of Corynebacterium casei LMG S-19264T (=DSM 44701T), isolated from a smear-ripened cheese.</title>
        <authorList>
            <consortium name="US DOE Joint Genome Institute (JGI-PGF)"/>
            <person name="Walter F."/>
            <person name="Albersmeier A."/>
            <person name="Kalinowski J."/>
            <person name="Ruckert C."/>
        </authorList>
    </citation>
    <scope>NUCLEOTIDE SEQUENCE</scope>
    <source>
        <strain evidence="1">KCTC 32182</strain>
    </source>
</reference>
<dbReference type="InterPro" id="IPR046135">
    <property type="entry name" value="DUF6137"/>
</dbReference>
<dbReference type="Proteomes" id="UP000645257">
    <property type="component" value="Unassembled WGS sequence"/>
</dbReference>
<name>A0A918UBF1_9NEIS</name>
<accession>A0A918UBF1</accession>
<dbReference type="RefSeq" id="WP_189535861.1">
    <property type="nucleotide sequence ID" value="NZ_BMYX01000020.1"/>
</dbReference>
<dbReference type="AlphaFoldDB" id="A0A918UBF1"/>
<comment type="caution">
    <text evidence="1">The sequence shown here is derived from an EMBL/GenBank/DDBJ whole genome shotgun (WGS) entry which is preliminary data.</text>
</comment>
<evidence type="ECO:0000313" key="1">
    <source>
        <dbReference type="EMBL" id="GGY24620.1"/>
    </source>
</evidence>
<reference evidence="1" key="2">
    <citation type="submission" date="2020-09" db="EMBL/GenBank/DDBJ databases">
        <authorList>
            <person name="Sun Q."/>
            <person name="Kim S."/>
        </authorList>
    </citation>
    <scope>NUCLEOTIDE SEQUENCE</scope>
    <source>
        <strain evidence="1">KCTC 32182</strain>
    </source>
</reference>
<proteinExistence type="predicted"/>
<dbReference type="Pfam" id="PF19634">
    <property type="entry name" value="DUF6137"/>
    <property type="match status" value="1"/>
</dbReference>
<evidence type="ECO:0000313" key="2">
    <source>
        <dbReference type="Proteomes" id="UP000645257"/>
    </source>
</evidence>
<protein>
    <submittedName>
        <fullName evidence="1">Uncharacterized protein</fullName>
    </submittedName>
</protein>
<gene>
    <name evidence="1" type="ORF">GCM10011289_30300</name>
</gene>
<dbReference type="EMBL" id="BMYX01000020">
    <property type="protein sequence ID" value="GGY24620.1"/>
    <property type="molecule type" value="Genomic_DNA"/>
</dbReference>
<sequence>MTISFDFVKHFIIKTACDTTGDEPEELLESGRLEIAPRDAIEFVVRLETTFDCVLGRLSYAPLSVDIDELAFRVLAAREAVATRPSERAGKDGAYADPA</sequence>
<keyword evidence="2" id="KW-1185">Reference proteome</keyword>